<name>A0A2P5BRT4_TREOI</name>
<evidence type="ECO:0008006" key="3">
    <source>
        <dbReference type="Google" id="ProtNLM"/>
    </source>
</evidence>
<sequence>HYIKLAVWNESLALFFCHRGREFTDTIEVWVMDDYHGGVKDSCSWNKKLVIGPLVDIRTPLIFLKNDELLMKSTDGILMLYSLRSQMLRNITLTQAANRDPLLDFSYVKSLVSVQGGSQYHS</sequence>
<keyword evidence="2" id="KW-1185">Reference proteome</keyword>
<dbReference type="Proteomes" id="UP000237000">
    <property type="component" value="Unassembled WGS sequence"/>
</dbReference>
<evidence type="ECO:0000313" key="1">
    <source>
        <dbReference type="EMBL" id="PON51470.1"/>
    </source>
</evidence>
<dbReference type="OrthoDB" id="1867629at2759"/>
<evidence type="ECO:0000313" key="2">
    <source>
        <dbReference type="Proteomes" id="UP000237000"/>
    </source>
</evidence>
<dbReference type="AlphaFoldDB" id="A0A2P5BRT4"/>
<reference evidence="2" key="1">
    <citation type="submission" date="2016-06" db="EMBL/GenBank/DDBJ databases">
        <title>Parallel loss of symbiosis genes in relatives of nitrogen-fixing non-legume Parasponia.</title>
        <authorList>
            <person name="Van Velzen R."/>
            <person name="Holmer R."/>
            <person name="Bu F."/>
            <person name="Rutten L."/>
            <person name="Van Zeijl A."/>
            <person name="Liu W."/>
            <person name="Santuari L."/>
            <person name="Cao Q."/>
            <person name="Sharma T."/>
            <person name="Shen D."/>
            <person name="Roswanjaya Y."/>
            <person name="Wardhani T."/>
            <person name="Kalhor M.S."/>
            <person name="Jansen J."/>
            <person name="Van den Hoogen J."/>
            <person name="Gungor B."/>
            <person name="Hartog M."/>
            <person name="Hontelez J."/>
            <person name="Verver J."/>
            <person name="Yang W.-C."/>
            <person name="Schijlen E."/>
            <person name="Repin R."/>
            <person name="Schilthuizen M."/>
            <person name="Schranz E."/>
            <person name="Heidstra R."/>
            <person name="Miyata K."/>
            <person name="Fedorova E."/>
            <person name="Kohlen W."/>
            <person name="Bisseling T."/>
            <person name="Smit S."/>
            <person name="Geurts R."/>
        </authorList>
    </citation>
    <scope>NUCLEOTIDE SEQUENCE [LARGE SCALE GENOMIC DNA]</scope>
    <source>
        <strain evidence="2">cv. RG33-2</strain>
    </source>
</reference>
<gene>
    <name evidence="1" type="ORF">TorRG33x02_311410</name>
</gene>
<comment type="caution">
    <text evidence="1">The sequence shown here is derived from an EMBL/GenBank/DDBJ whole genome shotgun (WGS) entry which is preliminary data.</text>
</comment>
<protein>
    <recommendedName>
        <fullName evidence="3">F-box associated domain</fullName>
    </recommendedName>
</protein>
<proteinExistence type="predicted"/>
<dbReference type="EMBL" id="JXTC01000472">
    <property type="protein sequence ID" value="PON51470.1"/>
    <property type="molecule type" value="Genomic_DNA"/>
</dbReference>
<organism evidence="1 2">
    <name type="scientific">Trema orientale</name>
    <name type="common">Charcoal tree</name>
    <name type="synonym">Celtis orientalis</name>
    <dbReference type="NCBI Taxonomy" id="63057"/>
    <lineage>
        <taxon>Eukaryota</taxon>
        <taxon>Viridiplantae</taxon>
        <taxon>Streptophyta</taxon>
        <taxon>Embryophyta</taxon>
        <taxon>Tracheophyta</taxon>
        <taxon>Spermatophyta</taxon>
        <taxon>Magnoliopsida</taxon>
        <taxon>eudicotyledons</taxon>
        <taxon>Gunneridae</taxon>
        <taxon>Pentapetalae</taxon>
        <taxon>rosids</taxon>
        <taxon>fabids</taxon>
        <taxon>Rosales</taxon>
        <taxon>Cannabaceae</taxon>
        <taxon>Trema</taxon>
    </lineage>
</organism>
<dbReference type="InParanoid" id="A0A2P5BRT4"/>
<feature type="non-terminal residue" evidence="1">
    <location>
        <position position="1"/>
    </location>
</feature>
<accession>A0A2P5BRT4</accession>